<dbReference type="PROSITE" id="PS00211">
    <property type="entry name" value="ABC_TRANSPORTER_1"/>
    <property type="match status" value="1"/>
</dbReference>
<feature type="domain" description="ABC transporter" evidence="11">
    <location>
        <begin position="336"/>
        <end position="571"/>
    </location>
</feature>
<evidence type="ECO:0000256" key="4">
    <source>
        <dbReference type="ARBA" id="ARBA00022692"/>
    </source>
</evidence>
<evidence type="ECO:0000256" key="10">
    <source>
        <dbReference type="SAM" id="Phobius"/>
    </source>
</evidence>
<dbReference type="SUPFAM" id="SSF90123">
    <property type="entry name" value="ABC transporter transmembrane region"/>
    <property type="match status" value="1"/>
</dbReference>
<evidence type="ECO:0000313" key="14">
    <source>
        <dbReference type="Proteomes" id="UP000194154"/>
    </source>
</evidence>
<comment type="function">
    <text evidence="9">May be involved in multidrug export. Transmembrane domains (TMD) form a pore in the cell membrane and the ATP-binding domain (NBD) is responsible for energy generation.</text>
</comment>
<keyword evidence="13" id="KW-0378">Hydrolase</keyword>
<feature type="transmembrane region" description="Helical" evidence="10">
    <location>
        <begin position="283"/>
        <end position="301"/>
    </location>
</feature>
<keyword evidence="3" id="KW-1003">Cell membrane</keyword>
<dbReference type="EMBL" id="CP021059">
    <property type="protein sequence ID" value="ARQ07270.1"/>
    <property type="molecule type" value="Genomic_DNA"/>
</dbReference>
<dbReference type="FunFam" id="3.40.50.300:FF:000221">
    <property type="entry name" value="Multidrug ABC transporter ATP-binding protein"/>
    <property type="match status" value="1"/>
</dbReference>
<keyword evidence="4 10" id="KW-0812">Transmembrane</keyword>
<dbReference type="CDD" id="cd18541">
    <property type="entry name" value="ABC_6TM_TmrB_like"/>
    <property type="match status" value="1"/>
</dbReference>
<dbReference type="InterPro" id="IPR036640">
    <property type="entry name" value="ABC1_TM_sf"/>
</dbReference>
<keyword evidence="6 13" id="KW-0067">ATP-binding</keyword>
<dbReference type="InterPro" id="IPR017871">
    <property type="entry name" value="ABC_transporter-like_CS"/>
</dbReference>
<dbReference type="RefSeq" id="WP_086042840.1">
    <property type="nucleotide sequence ID" value="NZ_CBCRZA010000002.1"/>
</dbReference>
<dbReference type="SUPFAM" id="SSF52540">
    <property type="entry name" value="P-loop containing nucleoside triphosphate hydrolases"/>
    <property type="match status" value="1"/>
</dbReference>
<dbReference type="SMART" id="SM00382">
    <property type="entry name" value="AAA"/>
    <property type="match status" value="1"/>
</dbReference>
<evidence type="ECO:0000256" key="5">
    <source>
        <dbReference type="ARBA" id="ARBA00022741"/>
    </source>
</evidence>
<dbReference type="InterPro" id="IPR011527">
    <property type="entry name" value="ABC1_TM_dom"/>
</dbReference>
<dbReference type="InterPro" id="IPR027417">
    <property type="entry name" value="P-loop_NTPase"/>
</dbReference>
<protein>
    <submittedName>
        <fullName evidence="13">Putative multidrug resistance ABC transporter ATP-binding/permease protein YheI</fullName>
        <ecNumber evidence="13">3.6.3.-</ecNumber>
    </submittedName>
</protein>
<evidence type="ECO:0000259" key="12">
    <source>
        <dbReference type="PROSITE" id="PS50929"/>
    </source>
</evidence>
<dbReference type="GO" id="GO:0005524">
    <property type="term" value="F:ATP binding"/>
    <property type="evidence" value="ECO:0007669"/>
    <property type="project" value="UniProtKB-KW"/>
</dbReference>
<feature type="transmembrane region" description="Helical" evidence="10">
    <location>
        <begin position="59"/>
        <end position="82"/>
    </location>
</feature>
<dbReference type="EC" id="3.6.3.-" evidence="13"/>
<dbReference type="OrthoDB" id="9770415at2"/>
<dbReference type="Pfam" id="PF00664">
    <property type="entry name" value="ABC_membrane"/>
    <property type="match status" value="1"/>
</dbReference>
<feature type="transmembrane region" description="Helical" evidence="10">
    <location>
        <begin position="20"/>
        <end position="39"/>
    </location>
</feature>
<dbReference type="KEGG" id="mcak:MCCS_16330"/>
<evidence type="ECO:0000256" key="8">
    <source>
        <dbReference type="ARBA" id="ARBA00023136"/>
    </source>
</evidence>
<dbReference type="InterPro" id="IPR003439">
    <property type="entry name" value="ABC_transporter-like_ATP-bd"/>
</dbReference>
<dbReference type="Proteomes" id="UP000194154">
    <property type="component" value="Chromosome"/>
</dbReference>
<keyword evidence="2" id="KW-0813">Transport</keyword>
<reference evidence="13 14" key="1">
    <citation type="journal article" date="2017" name="Int. J. Syst. Evol. Microbiol.">
        <title>Macrococcus canis sp. nov., a skin bacterium associated with infections in dogs.</title>
        <authorList>
            <person name="Gobeli Brawand S."/>
            <person name="Cotting K."/>
            <person name="Gomez-Sanz E."/>
            <person name="Collaud A."/>
            <person name="Thomann A."/>
            <person name="Brodard I."/>
            <person name="Rodriguez-Campos S."/>
            <person name="Strauss C."/>
            <person name="Perreten V."/>
        </authorList>
    </citation>
    <scope>NUCLEOTIDE SEQUENCE [LARGE SCALE GENOMIC DNA]</scope>
    <source>
        <strain evidence="13 14">KM45013</strain>
    </source>
</reference>
<dbReference type="GO" id="GO:0016887">
    <property type="term" value="F:ATP hydrolysis activity"/>
    <property type="evidence" value="ECO:0007669"/>
    <property type="project" value="InterPro"/>
</dbReference>
<organism evidence="13 14">
    <name type="scientific">Macrococcoides canis</name>
    <dbReference type="NCBI Taxonomy" id="1855823"/>
    <lineage>
        <taxon>Bacteria</taxon>
        <taxon>Bacillati</taxon>
        <taxon>Bacillota</taxon>
        <taxon>Bacilli</taxon>
        <taxon>Bacillales</taxon>
        <taxon>Staphylococcaceae</taxon>
        <taxon>Macrococcoides</taxon>
    </lineage>
</organism>
<feature type="domain" description="ABC transmembrane type-1" evidence="12">
    <location>
        <begin position="20"/>
        <end position="304"/>
    </location>
</feature>
<gene>
    <name evidence="13" type="primary">yheI</name>
    <name evidence="13" type="ORF">MCCS_16330</name>
</gene>
<name>A0A1W7ADR8_9STAP</name>
<evidence type="ECO:0000256" key="7">
    <source>
        <dbReference type="ARBA" id="ARBA00022989"/>
    </source>
</evidence>
<dbReference type="AlphaFoldDB" id="A0A1W7ADR8"/>
<evidence type="ECO:0000256" key="6">
    <source>
        <dbReference type="ARBA" id="ARBA00022840"/>
    </source>
</evidence>
<evidence type="ECO:0000259" key="11">
    <source>
        <dbReference type="PROSITE" id="PS50893"/>
    </source>
</evidence>
<dbReference type="Pfam" id="PF00005">
    <property type="entry name" value="ABC_tran"/>
    <property type="match status" value="1"/>
</dbReference>
<comment type="subcellular location">
    <subcellularLocation>
        <location evidence="1">Cell membrane</location>
        <topology evidence="1">Multi-pass membrane protein</topology>
    </subcellularLocation>
</comment>
<dbReference type="GO" id="GO:0005886">
    <property type="term" value="C:plasma membrane"/>
    <property type="evidence" value="ECO:0007669"/>
    <property type="project" value="UniProtKB-SubCell"/>
</dbReference>
<dbReference type="InterPro" id="IPR003593">
    <property type="entry name" value="AAA+_ATPase"/>
</dbReference>
<evidence type="ECO:0000256" key="1">
    <source>
        <dbReference type="ARBA" id="ARBA00004651"/>
    </source>
</evidence>
<keyword evidence="7 10" id="KW-1133">Transmembrane helix</keyword>
<dbReference type="GeneID" id="35295740"/>
<feature type="transmembrane region" description="Helical" evidence="10">
    <location>
        <begin position="243"/>
        <end position="263"/>
    </location>
</feature>
<dbReference type="FunFam" id="1.20.1560.10:FF:000011">
    <property type="entry name" value="Multidrug ABC transporter ATP-binding protein"/>
    <property type="match status" value="1"/>
</dbReference>
<evidence type="ECO:0000256" key="9">
    <source>
        <dbReference type="ARBA" id="ARBA00025074"/>
    </source>
</evidence>
<dbReference type="STRING" id="1855823.MCCS_16330"/>
<keyword evidence="8 10" id="KW-0472">Membrane</keyword>
<proteinExistence type="predicted"/>
<evidence type="ECO:0000313" key="13">
    <source>
        <dbReference type="EMBL" id="ARQ07270.1"/>
    </source>
</evidence>
<dbReference type="PANTHER" id="PTHR43394">
    <property type="entry name" value="ATP-DEPENDENT PERMEASE MDL1, MITOCHONDRIAL"/>
    <property type="match status" value="1"/>
</dbReference>
<dbReference type="GO" id="GO:0015421">
    <property type="term" value="F:ABC-type oligopeptide transporter activity"/>
    <property type="evidence" value="ECO:0007669"/>
    <property type="project" value="TreeGrafter"/>
</dbReference>
<sequence>MFDVLRKLSWFFKQEKKRYIIAIIVLLIANVVEVIPPWLIGQTIDAVNMKTLSASKFKWIMIVFLITIILSYIINFLWRYLLFNGSQLLESMMRRKLMAKFLTMSPGFYEKNRTGDLMAKATNDLSAIRMTVGFGILTLVDSTTYMITIIATMAVLVSWKLTLAALLPLPFLAIIEQKLGKMIHERYTVSQDAFGEMNDSVLESIEGIRVSKAFAQEEHLNERFRHMTTDVVNKFIHVEKLDALFKPLTIVITALSFMIALGYGSFLVNQGEITVGALISFNVYLNMLVWPMFAIGMLFNIMQRGNASLDRVMETLDTQDTLSEPIDHVVPDDHNVAFDAVTFQYPSSEAVNLSDISIQLNTGDTLGIVGPTGSGKTTLIKQILKEYPLGRGVITLGNIHLDQLTKREVRDKIGYVSQENILFSRTIRENIKFGKNDATEEEIAEALRLANFNEDIKRLPSGLDTLVGEKGIAISGGQKQRISIARAMIKNPDILILDDSLSAVDAKTETAIIENIESSRKGKTTIISTHRLSAVQHADHIVVLSEGVIVQEGTHDELIAQDGWYKEQFDRQQLGGESS</sequence>
<dbReference type="PANTHER" id="PTHR43394:SF1">
    <property type="entry name" value="ATP-BINDING CASSETTE SUB-FAMILY B MEMBER 10, MITOCHONDRIAL"/>
    <property type="match status" value="1"/>
</dbReference>
<dbReference type="InterPro" id="IPR039421">
    <property type="entry name" value="Type_1_exporter"/>
</dbReference>
<dbReference type="PROSITE" id="PS50929">
    <property type="entry name" value="ABC_TM1F"/>
    <property type="match status" value="1"/>
</dbReference>
<dbReference type="PROSITE" id="PS50893">
    <property type="entry name" value="ABC_TRANSPORTER_2"/>
    <property type="match status" value="1"/>
</dbReference>
<dbReference type="Gene3D" id="1.20.1560.10">
    <property type="entry name" value="ABC transporter type 1, transmembrane domain"/>
    <property type="match status" value="1"/>
</dbReference>
<evidence type="ECO:0000256" key="2">
    <source>
        <dbReference type="ARBA" id="ARBA00022448"/>
    </source>
</evidence>
<keyword evidence="14" id="KW-1185">Reference proteome</keyword>
<dbReference type="Gene3D" id="3.40.50.300">
    <property type="entry name" value="P-loop containing nucleotide triphosphate hydrolases"/>
    <property type="match status" value="1"/>
</dbReference>
<feature type="transmembrane region" description="Helical" evidence="10">
    <location>
        <begin position="127"/>
        <end position="151"/>
    </location>
</feature>
<evidence type="ECO:0000256" key="3">
    <source>
        <dbReference type="ARBA" id="ARBA00022475"/>
    </source>
</evidence>
<keyword evidence="5" id="KW-0547">Nucleotide-binding</keyword>
<accession>A0A1W7ADR8</accession>